<dbReference type="RefSeq" id="WP_165902011.1">
    <property type="nucleotide sequence ID" value="NZ_SMAN01000001.1"/>
</dbReference>
<feature type="transmembrane region" description="Helical" evidence="1">
    <location>
        <begin position="36"/>
        <end position="54"/>
    </location>
</feature>
<gene>
    <name evidence="2" type="ORF">EDD68_101187</name>
</gene>
<evidence type="ECO:0000256" key="1">
    <source>
        <dbReference type="SAM" id="Phobius"/>
    </source>
</evidence>
<keyword evidence="1" id="KW-1133">Transmembrane helix</keyword>
<name>A0A4R3NBL8_9BACI</name>
<evidence type="ECO:0000313" key="3">
    <source>
        <dbReference type="Proteomes" id="UP000294650"/>
    </source>
</evidence>
<organism evidence="2 3">
    <name type="scientific">Melghiribacillus thermohalophilus</name>
    <dbReference type="NCBI Taxonomy" id="1324956"/>
    <lineage>
        <taxon>Bacteria</taxon>
        <taxon>Bacillati</taxon>
        <taxon>Bacillota</taxon>
        <taxon>Bacilli</taxon>
        <taxon>Bacillales</taxon>
        <taxon>Bacillaceae</taxon>
        <taxon>Melghiribacillus</taxon>
    </lineage>
</organism>
<reference evidence="2 3" key="1">
    <citation type="submission" date="2019-03" db="EMBL/GenBank/DDBJ databases">
        <title>Genomic Encyclopedia of Type Strains, Phase IV (KMG-IV): sequencing the most valuable type-strain genomes for metagenomic binning, comparative biology and taxonomic classification.</title>
        <authorList>
            <person name="Goeker M."/>
        </authorList>
    </citation>
    <scope>NUCLEOTIDE SEQUENCE [LARGE SCALE GENOMIC DNA]</scope>
    <source>
        <strain evidence="2 3">DSM 25894</strain>
    </source>
</reference>
<keyword evidence="3" id="KW-1185">Reference proteome</keyword>
<keyword evidence="1" id="KW-0472">Membrane</keyword>
<dbReference type="EMBL" id="SMAN01000001">
    <property type="protein sequence ID" value="TCT26834.1"/>
    <property type="molecule type" value="Genomic_DNA"/>
</dbReference>
<proteinExistence type="predicted"/>
<evidence type="ECO:0000313" key="2">
    <source>
        <dbReference type="EMBL" id="TCT26834.1"/>
    </source>
</evidence>
<accession>A0A4R3NBL8</accession>
<keyword evidence="1" id="KW-0812">Transmembrane</keyword>
<sequence length="57" mass="6282">MQEKDDQKTHDQKHEKGADEALNLANTITDGCRGCGSLFLLFSQIGVAVSYLLIKMV</sequence>
<comment type="caution">
    <text evidence="2">The sequence shown here is derived from an EMBL/GenBank/DDBJ whole genome shotgun (WGS) entry which is preliminary data.</text>
</comment>
<protein>
    <submittedName>
        <fullName evidence="2">Uncharacterized protein</fullName>
    </submittedName>
</protein>
<dbReference type="AlphaFoldDB" id="A0A4R3NBL8"/>
<dbReference type="Proteomes" id="UP000294650">
    <property type="component" value="Unassembled WGS sequence"/>
</dbReference>